<evidence type="ECO:0000256" key="3">
    <source>
        <dbReference type="ARBA" id="ARBA00023295"/>
    </source>
</evidence>
<dbReference type="InterPro" id="IPR008979">
    <property type="entry name" value="Galactose-bd-like_sf"/>
</dbReference>
<evidence type="ECO:0000313" key="10">
    <source>
        <dbReference type="Proteomes" id="UP000003598"/>
    </source>
</evidence>
<dbReference type="GO" id="GO:0005975">
    <property type="term" value="P:carbohydrate metabolic process"/>
    <property type="evidence" value="ECO:0007669"/>
    <property type="project" value="InterPro"/>
</dbReference>
<dbReference type="PANTHER" id="PTHR42732">
    <property type="entry name" value="BETA-GALACTOSIDASE"/>
    <property type="match status" value="1"/>
</dbReference>
<dbReference type="InterPro" id="IPR032311">
    <property type="entry name" value="DUF4982"/>
</dbReference>
<dbReference type="Proteomes" id="UP000003598">
    <property type="component" value="Unassembled WGS sequence"/>
</dbReference>
<name>G5SLI2_9BACT</name>
<dbReference type="SUPFAM" id="SSF49303">
    <property type="entry name" value="beta-Galactosidase/glucuronidase domain"/>
    <property type="match status" value="1"/>
</dbReference>
<dbReference type="OrthoDB" id="9801077at2"/>
<dbReference type="AlphaFoldDB" id="G5SLI2"/>
<dbReference type="InterPro" id="IPR040605">
    <property type="entry name" value="Glyco_hydro2_dom5"/>
</dbReference>
<dbReference type="GeneID" id="93555994"/>
<dbReference type="SUPFAM" id="SSF51445">
    <property type="entry name" value="(Trans)glycosidases"/>
    <property type="match status" value="1"/>
</dbReference>
<feature type="domain" description="Glycosyl hydrolases family 2 sugar binding" evidence="6">
    <location>
        <begin position="131"/>
        <end position="225"/>
    </location>
</feature>
<evidence type="ECO:0000313" key="9">
    <source>
        <dbReference type="EMBL" id="EHH01748.1"/>
    </source>
</evidence>
<comment type="caution">
    <text evidence="9">The sequence shown here is derived from an EMBL/GenBank/DDBJ whole genome shotgun (WGS) entry which is preliminary data.</text>
</comment>
<proteinExistence type="inferred from homology"/>
<dbReference type="InterPro" id="IPR006104">
    <property type="entry name" value="Glyco_hydro_2_N"/>
</dbReference>
<dbReference type="Pfam" id="PF02837">
    <property type="entry name" value="Glyco_hydro_2_N"/>
    <property type="match status" value="1"/>
</dbReference>
<accession>G5SLI2</accession>
<evidence type="ECO:0000259" key="7">
    <source>
        <dbReference type="Pfam" id="PF16355"/>
    </source>
</evidence>
<feature type="domain" description="Glycoside hydrolase family 2 immunoglobulin-like beta-sandwich" evidence="4">
    <location>
        <begin position="234"/>
        <end position="337"/>
    </location>
</feature>
<protein>
    <submittedName>
        <fullName evidence="9">Glycosyl hydrolase family 2, sugar binding domain protein</fullName>
    </submittedName>
</protein>
<dbReference type="RefSeq" id="WP_008616887.1">
    <property type="nucleotide sequence ID" value="NZ_JH376579.1"/>
</dbReference>
<sequence>MPTGLKRPLQNQSKHIKIQIQMKTNLRTHRNIRLKWMAALFFAFGIGNALPAAARYSRADELAITNGARSNREVNFNENWKFFLGDTAAASRPDFDDNHWRTLDLPHDWSIEGRPEKANPAGNDGGYYPTGIGWYRKTFDFVPDSRHPETTLYFEGVYMNAEVFVNGHNLGIRPYGYSSFYHDITPYLKAGKNVIAVRVDNSGQKNCRWYTGSGIYRNVKLIRTPKAHFEPWGIGITTEQVNRKTQVEVEATLANRDKDLPATLLCTVTDLDGHTILTQKETVTLEANRTSKVKLQFPFENAKLWSPETPNLYRMVCCLVPDNGEPADTVTTTFGVRHVEYSAEKGLVLNGKAIELNGGCVHHDNGPLGAASYRDAEWRKAQLMKEAGFNAVRTSHNPPAEAFLDACDHLGLLVIDESFDGWRSAKLPKDYSILFDRWWTKDIESMVLRDRNHPSIFCWSIGNEIIERKTPEAVLTAYALAGHVRRLDPSRPVTSALAAWDKDWEIYDPLAAAHDIVGYNYMMHKGPSDHERVPSRIMMQTESYPRDAFANWARVNDHSYIIGDFVWTAIDYLGESGIGRFYYKGESEGEHYHRNQFPWHGAYCGDIDLTGLRKPISYYREMLFNPEKKLYMAVKEPTGYYGEIKETLWSVWPTWESWNWPGHEGKDIDVEVYSHYPSVRLYLNDRLIGEKPTTRTQEFKAIFTLPYAPGTLRIVGVENGQETESRTLETAGKPARIRLTADRTEISADGESLVYVIAEITDKQGRVVPNADNLLTFELQGSGTLLATCSADLKDCTAYTAPERKAWKGRAMAVVKSGKEKGRLTLTVKGKGVKKASVSLDVK</sequence>
<dbReference type="InterPro" id="IPR036156">
    <property type="entry name" value="Beta-gal/glucu_dom_sf"/>
</dbReference>
<reference evidence="9 10" key="1">
    <citation type="submission" date="2011-03" db="EMBL/GenBank/DDBJ databases">
        <authorList>
            <person name="Weinstock G."/>
            <person name="Sodergren E."/>
            <person name="Clifton S."/>
            <person name="Fulton L."/>
            <person name="Fulton B."/>
            <person name="Courtney L."/>
            <person name="Fronick C."/>
            <person name="Harrison M."/>
            <person name="Strong C."/>
            <person name="Farmer C."/>
            <person name="Delahaunty K."/>
            <person name="Markovic C."/>
            <person name="Hall O."/>
            <person name="Minx P."/>
            <person name="Tomlinson C."/>
            <person name="Mitreva M."/>
            <person name="Hou S."/>
            <person name="Chen J."/>
            <person name="Wollam A."/>
            <person name="Pepin K.H."/>
            <person name="Johnson M."/>
            <person name="Bhonagiri V."/>
            <person name="Zhang X."/>
            <person name="Suruliraj S."/>
            <person name="Warren W."/>
            <person name="Chinwalla A."/>
            <person name="Mardis E.R."/>
            <person name="Wilson R.K."/>
        </authorList>
    </citation>
    <scope>NUCLEOTIDE SEQUENCE [LARGE SCALE GENOMIC DNA]</scope>
    <source>
        <strain evidence="9 10">YIT 11840</strain>
    </source>
</reference>
<dbReference type="InterPro" id="IPR017853">
    <property type="entry name" value="GH"/>
</dbReference>
<dbReference type="Gene3D" id="2.60.120.260">
    <property type="entry name" value="Galactose-binding domain-like"/>
    <property type="match status" value="1"/>
</dbReference>
<dbReference type="PANTHER" id="PTHR42732:SF1">
    <property type="entry name" value="BETA-MANNOSIDASE"/>
    <property type="match status" value="1"/>
</dbReference>
<gene>
    <name evidence="9" type="ORF">HMPREF9441_00201</name>
</gene>
<dbReference type="eggNOG" id="COG3250">
    <property type="taxonomic scope" value="Bacteria"/>
</dbReference>
<dbReference type="PATRIC" id="fig|762968.3.peg.179"/>
<evidence type="ECO:0000256" key="1">
    <source>
        <dbReference type="ARBA" id="ARBA00007401"/>
    </source>
</evidence>
<evidence type="ECO:0000259" key="5">
    <source>
        <dbReference type="Pfam" id="PF02836"/>
    </source>
</evidence>
<evidence type="ECO:0000256" key="2">
    <source>
        <dbReference type="ARBA" id="ARBA00022801"/>
    </source>
</evidence>
<evidence type="ECO:0000259" key="4">
    <source>
        <dbReference type="Pfam" id="PF00703"/>
    </source>
</evidence>
<dbReference type="InterPro" id="IPR006103">
    <property type="entry name" value="Glyco_hydro_2_cat"/>
</dbReference>
<feature type="domain" description="Glycoside hydrolase family 2" evidence="8">
    <location>
        <begin position="737"/>
        <end position="838"/>
    </location>
</feature>
<evidence type="ECO:0000259" key="6">
    <source>
        <dbReference type="Pfam" id="PF02837"/>
    </source>
</evidence>
<feature type="domain" description="DUF4982" evidence="7">
    <location>
        <begin position="665"/>
        <end position="723"/>
    </location>
</feature>
<dbReference type="Gene3D" id="2.60.40.10">
    <property type="entry name" value="Immunoglobulins"/>
    <property type="match status" value="3"/>
</dbReference>
<dbReference type="PRINTS" id="PR00132">
    <property type="entry name" value="GLHYDRLASE2"/>
</dbReference>
<dbReference type="Pfam" id="PF16355">
    <property type="entry name" value="DUF4982"/>
    <property type="match status" value="1"/>
</dbReference>
<dbReference type="InterPro" id="IPR013783">
    <property type="entry name" value="Ig-like_fold"/>
</dbReference>
<keyword evidence="2 9" id="KW-0378">Hydrolase</keyword>
<keyword evidence="10" id="KW-1185">Reference proteome</keyword>
<comment type="similarity">
    <text evidence="1">Belongs to the glycosyl hydrolase 2 family.</text>
</comment>
<dbReference type="Gene3D" id="3.20.20.80">
    <property type="entry name" value="Glycosidases"/>
    <property type="match status" value="1"/>
</dbReference>
<organism evidence="9 10">
    <name type="scientific">Paraprevotella clara YIT 11840</name>
    <dbReference type="NCBI Taxonomy" id="762968"/>
    <lineage>
        <taxon>Bacteria</taxon>
        <taxon>Pseudomonadati</taxon>
        <taxon>Bacteroidota</taxon>
        <taxon>Bacteroidia</taxon>
        <taxon>Bacteroidales</taxon>
        <taxon>Prevotellaceae</taxon>
        <taxon>Paraprevotella</taxon>
    </lineage>
</organism>
<keyword evidence="3" id="KW-0326">Glycosidase</keyword>
<dbReference type="InterPro" id="IPR006102">
    <property type="entry name" value="Ig-like_GH2"/>
</dbReference>
<dbReference type="Pfam" id="PF18565">
    <property type="entry name" value="Glyco_hydro2_C5"/>
    <property type="match status" value="1"/>
</dbReference>
<evidence type="ECO:0000259" key="8">
    <source>
        <dbReference type="Pfam" id="PF18565"/>
    </source>
</evidence>
<dbReference type="GO" id="GO:0004553">
    <property type="term" value="F:hydrolase activity, hydrolyzing O-glycosyl compounds"/>
    <property type="evidence" value="ECO:0007669"/>
    <property type="project" value="InterPro"/>
</dbReference>
<dbReference type="STRING" id="762968.HMPREF9441_00201"/>
<dbReference type="HOGENOM" id="CLU_006501_0_1_10"/>
<dbReference type="Pfam" id="PF02836">
    <property type="entry name" value="Glyco_hydro_2_C"/>
    <property type="match status" value="1"/>
</dbReference>
<dbReference type="InterPro" id="IPR051913">
    <property type="entry name" value="GH2_Domain-Containing"/>
</dbReference>
<dbReference type="EMBL" id="AFFY01000003">
    <property type="protein sequence ID" value="EHH01748.1"/>
    <property type="molecule type" value="Genomic_DNA"/>
</dbReference>
<dbReference type="Pfam" id="PF00703">
    <property type="entry name" value="Glyco_hydro_2"/>
    <property type="match status" value="1"/>
</dbReference>
<dbReference type="SUPFAM" id="SSF49785">
    <property type="entry name" value="Galactose-binding domain-like"/>
    <property type="match status" value="1"/>
</dbReference>
<dbReference type="InterPro" id="IPR006101">
    <property type="entry name" value="Glyco_hydro_2"/>
</dbReference>
<feature type="domain" description="Glycoside hydrolase family 2 catalytic" evidence="5">
    <location>
        <begin position="345"/>
        <end position="498"/>
    </location>
</feature>